<gene>
    <name evidence="1" type="ORF">ACFPIE_15255</name>
</gene>
<sequence>MGAIDVQTDGTGTRFVLTGGVRVRSTGDPASPLLGRFFEGYDRAFVLPDEREELEGFQACLALNRTHRHAFGRTHSEQVAVLEDEAGERLGGVNFLATLIGEARRRGRPSR</sequence>
<dbReference type="RefSeq" id="WP_374038270.1">
    <property type="nucleotide sequence ID" value="NZ_CP169082.1"/>
</dbReference>
<dbReference type="Proteomes" id="UP001596152">
    <property type="component" value="Unassembled WGS sequence"/>
</dbReference>
<evidence type="ECO:0000313" key="2">
    <source>
        <dbReference type="Proteomes" id="UP001596152"/>
    </source>
</evidence>
<protein>
    <submittedName>
        <fullName evidence="1">Uncharacterized protein</fullName>
    </submittedName>
</protein>
<organism evidence="1 2">
    <name type="scientific">Brevundimonas staleyi</name>
    <dbReference type="NCBI Taxonomy" id="74326"/>
    <lineage>
        <taxon>Bacteria</taxon>
        <taxon>Pseudomonadati</taxon>
        <taxon>Pseudomonadota</taxon>
        <taxon>Alphaproteobacteria</taxon>
        <taxon>Caulobacterales</taxon>
        <taxon>Caulobacteraceae</taxon>
        <taxon>Brevundimonas</taxon>
    </lineage>
</organism>
<keyword evidence="2" id="KW-1185">Reference proteome</keyword>
<proteinExistence type="predicted"/>
<comment type="caution">
    <text evidence="1">The sequence shown here is derived from an EMBL/GenBank/DDBJ whole genome shotgun (WGS) entry which is preliminary data.</text>
</comment>
<evidence type="ECO:0000313" key="1">
    <source>
        <dbReference type="EMBL" id="MFC5345275.1"/>
    </source>
</evidence>
<accession>A0ABW0FU62</accession>
<name>A0ABW0FU62_9CAUL</name>
<dbReference type="EMBL" id="JBHSLF010000044">
    <property type="protein sequence ID" value="MFC5345275.1"/>
    <property type="molecule type" value="Genomic_DNA"/>
</dbReference>
<reference evidence="2" key="1">
    <citation type="journal article" date="2019" name="Int. J. Syst. Evol. Microbiol.">
        <title>The Global Catalogue of Microorganisms (GCM) 10K type strain sequencing project: providing services to taxonomists for standard genome sequencing and annotation.</title>
        <authorList>
            <consortium name="The Broad Institute Genomics Platform"/>
            <consortium name="The Broad Institute Genome Sequencing Center for Infectious Disease"/>
            <person name="Wu L."/>
            <person name="Ma J."/>
        </authorList>
    </citation>
    <scope>NUCLEOTIDE SEQUENCE [LARGE SCALE GENOMIC DNA]</scope>
    <source>
        <strain evidence="2">JCM 12125</strain>
    </source>
</reference>